<name>A0A5C4SZ99_9BACL</name>
<keyword evidence="3" id="KW-1185">Reference proteome</keyword>
<evidence type="ECO:0000313" key="2">
    <source>
        <dbReference type="EMBL" id="TNJ62102.1"/>
    </source>
</evidence>
<protein>
    <recommendedName>
        <fullName evidence="1">Rhamnogalacturonase A/B/Epimerase-like pectate lyase domain-containing protein</fullName>
    </recommendedName>
</protein>
<dbReference type="InterPro" id="IPR011050">
    <property type="entry name" value="Pectin_lyase_fold/virulence"/>
</dbReference>
<comment type="caution">
    <text evidence="2">The sequence shown here is derived from an EMBL/GenBank/DDBJ whole genome shotgun (WGS) entry which is preliminary data.</text>
</comment>
<dbReference type="SUPFAM" id="SSF51126">
    <property type="entry name" value="Pectin lyase-like"/>
    <property type="match status" value="2"/>
</dbReference>
<dbReference type="SMART" id="SM00710">
    <property type="entry name" value="PbH1"/>
    <property type="match status" value="10"/>
</dbReference>
<dbReference type="AlphaFoldDB" id="A0A5C4SZ99"/>
<accession>A0A5C4SZ99</accession>
<dbReference type="Proteomes" id="UP000307943">
    <property type="component" value="Unassembled WGS sequence"/>
</dbReference>
<sequence length="611" mass="65407">MKFVEKESLDTVRDEQVRVTGHSRLTRRKLLSYLAAGGAATIAGTTLLNQNVGFAEWRGTVTENVYGTIPPIGSFIVDVTAAPYNACGDGATDDTSAIQAAVTAAENGILVIPKPAASYLISSTIELPSNIIVIGIGHASICLKANSNCTMVQLDGKQNVTITGLTLDGNRENQSSDNSNPFDMAESHHAIKLINSRNVTIRGCKLTSASGDGAAVAGQFFVVGEGNVNRQITIVDNEIQNNGRNGISIIHADGVWIKNNEIHGHHAWVSTLGAGIDIEPNRGINPGEQWIVRNVAVENNILHDNNVGGQIIGWANSATTIVEHIAFRSNSIYRNNHRTAPASSKGLLVKEINNSAGGKYSDIVIADNDVYENGFVEGNPVSNTIGIHLDKCNVPLFVRENRISGSGMGIQLHTASYATAQNNHIYRFGNAQGGSGITMYASEWCYLLDNRIHSPTALSNFSRGISITALTLQQVSRNLIVIGNIIGDSSNNMNAAIGMTSNNIGWSVFSGIALDRNVLSGYVHLPVKCTNCSLPAISSVVGKQVLNGIQSHYSVADGEFLPYYSEASMYGPSSERPVTGRYVHMSWFDNTLGKPIWWNGTAWIDAAGTVS</sequence>
<dbReference type="InterPro" id="IPR006626">
    <property type="entry name" value="PbH1"/>
</dbReference>
<dbReference type="OrthoDB" id="197688at2"/>
<dbReference type="Gene3D" id="2.160.20.10">
    <property type="entry name" value="Single-stranded right-handed beta-helix, Pectin lyase-like"/>
    <property type="match status" value="1"/>
</dbReference>
<dbReference type="InterPro" id="IPR012334">
    <property type="entry name" value="Pectin_lyas_fold"/>
</dbReference>
<dbReference type="InterPro" id="IPR024535">
    <property type="entry name" value="RHGA/B-epi-like_pectate_lyase"/>
</dbReference>
<organism evidence="2 3">
    <name type="scientific">Paenibacillus hemerocallicola</name>
    <dbReference type="NCBI Taxonomy" id="1172614"/>
    <lineage>
        <taxon>Bacteria</taxon>
        <taxon>Bacillati</taxon>
        <taxon>Bacillota</taxon>
        <taxon>Bacilli</taxon>
        <taxon>Bacillales</taxon>
        <taxon>Paenibacillaceae</taxon>
        <taxon>Paenibacillus</taxon>
    </lineage>
</organism>
<evidence type="ECO:0000259" key="1">
    <source>
        <dbReference type="Pfam" id="PF12708"/>
    </source>
</evidence>
<reference evidence="2 3" key="1">
    <citation type="submission" date="2019-05" db="EMBL/GenBank/DDBJ databases">
        <title>We sequenced the genome of Paenibacillus hemerocallicola KCTC 33185 for further insight into its adaptation and study the phylogeny of Paenibacillus.</title>
        <authorList>
            <person name="Narsing Rao M.P."/>
        </authorList>
    </citation>
    <scope>NUCLEOTIDE SEQUENCE [LARGE SCALE GENOMIC DNA]</scope>
    <source>
        <strain evidence="2 3">KCTC 33185</strain>
    </source>
</reference>
<evidence type="ECO:0000313" key="3">
    <source>
        <dbReference type="Proteomes" id="UP000307943"/>
    </source>
</evidence>
<feature type="domain" description="Rhamnogalacturonase A/B/Epimerase-like pectate lyase" evidence="1">
    <location>
        <begin position="84"/>
        <end position="271"/>
    </location>
</feature>
<proteinExistence type="predicted"/>
<dbReference type="Pfam" id="PF12708">
    <property type="entry name" value="Pect-lyase_RHGA_epim"/>
    <property type="match status" value="1"/>
</dbReference>
<dbReference type="EMBL" id="VDCQ01000065">
    <property type="protein sequence ID" value="TNJ62102.1"/>
    <property type="molecule type" value="Genomic_DNA"/>
</dbReference>
<gene>
    <name evidence="2" type="ORF">FE784_32250</name>
</gene>